<feature type="binding site" evidence="11">
    <location>
        <position position="58"/>
    </location>
    <ligand>
        <name>substrate</name>
    </ligand>
</feature>
<organism evidence="13 14">
    <name type="scientific">Rhodococcus xishaensis</name>
    <dbReference type="NCBI Taxonomy" id="2487364"/>
    <lineage>
        <taxon>Bacteria</taxon>
        <taxon>Bacillati</taxon>
        <taxon>Actinomycetota</taxon>
        <taxon>Actinomycetes</taxon>
        <taxon>Mycobacteriales</taxon>
        <taxon>Nocardiaceae</taxon>
        <taxon>Rhodococcus</taxon>
    </lineage>
</organism>
<sequence>MTPRAVLIGPPGAGKSTIGRRLANALELELLDTDVEIERRTGRTIPEIFATEGEGYFRELEEQVVEEALESHDGVLSLGGGAILSDRTRSRLAGHTVVYLEISVAEGLKRTGANSGRPLLAGSDPKAQYYALMRRRKPLYRQVASIKVRTDARSPSRVVQQLVKKLADGSGSGSSTRGEQTVDDLTRDDLTRDDTEAE</sequence>
<feature type="region of interest" description="Disordered" evidence="12">
    <location>
        <begin position="165"/>
        <end position="198"/>
    </location>
</feature>
<keyword evidence="14" id="KW-1185">Reference proteome</keyword>
<evidence type="ECO:0000256" key="11">
    <source>
        <dbReference type="HAMAP-Rule" id="MF_00109"/>
    </source>
</evidence>
<evidence type="ECO:0000256" key="1">
    <source>
        <dbReference type="ARBA" id="ARBA00004842"/>
    </source>
</evidence>
<evidence type="ECO:0000256" key="9">
    <source>
        <dbReference type="ARBA" id="ARBA00023141"/>
    </source>
</evidence>
<dbReference type="UniPathway" id="UPA00053">
    <property type="reaction ID" value="UER00088"/>
</dbReference>
<feature type="binding site" evidence="11">
    <location>
        <position position="16"/>
    </location>
    <ligand>
        <name>Mg(2+)</name>
        <dbReference type="ChEBI" id="CHEBI:18420"/>
    </ligand>
</feature>
<comment type="pathway">
    <text evidence="1 11">Metabolic intermediate biosynthesis; chorismate biosynthesis; chorismate from D-erythrose 4-phosphate and phosphoenolpyruvate: step 5/7.</text>
</comment>
<dbReference type="InterPro" id="IPR027417">
    <property type="entry name" value="P-loop_NTPase"/>
</dbReference>
<dbReference type="EMBL" id="RKLO01000002">
    <property type="protein sequence ID" value="RVW04047.1"/>
    <property type="molecule type" value="Genomic_DNA"/>
</dbReference>
<keyword evidence="11" id="KW-0479">Metal-binding</keyword>
<dbReference type="SUPFAM" id="SSF52540">
    <property type="entry name" value="P-loop containing nucleoside triphosphate hydrolases"/>
    <property type="match status" value="1"/>
</dbReference>
<evidence type="ECO:0000256" key="6">
    <source>
        <dbReference type="ARBA" id="ARBA00022741"/>
    </source>
</evidence>
<comment type="cofactor">
    <cofactor evidence="11">
        <name>Mg(2+)</name>
        <dbReference type="ChEBI" id="CHEBI:18420"/>
    </cofactor>
    <text evidence="11">Binds 1 Mg(2+) ion per subunit.</text>
</comment>
<dbReference type="RefSeq" id="WP_127951666.1">
    <property type="nucleotide sequence ID" value="NZ_RKLO01000002.1"/>
</dbReference>
<evidence type="ECO:0000256" key="12">
    <source>
        <dbReference type="SAM" id="MobiDB-lite"/>
    </source>
</evidence>
<evidence type="ECO:0000256" key="3">
    <source>
        <dbReference type="ARBA" id="ARBA00012154"/>
    </source>
</evidence>
<dbReference type="PROSITE" id="PS01128">
    <property type="entry name" value="SHIKIMATE_KINASE"/>
    <property type="match status" value="1"/>
</dbReference>
<dbReference type="Proteomes" id="UP000283479">
    <property type="component" value="Unassembled WGS sequence"/>
</dbReference>
<dbReference type="InterPro" id="IPR023000">
    <property type="entry name" value="Shikimate_kinase_CS"/>
</dbReference>
<dbReference type="GO" id="GO:0004765">
    <property type="term" value="F:shikimate kinase activity"/>
    <property type="evidence" value="ECO:0007669"/>
    <property type="project" value="UniProtKB-UniRule"/>
</dbReference>
<comment type="similarity">
    <text evidence="2 11">Belongs to the shikimate kinase family.</text>
</comment>
<feature type="compositionally biased region" description="Basic and acidic residues" evidence="12">
    <location>
        <begin position="184"/>
        <end position="198"/>
    </location>
</feature>
<dbReference type="InterPro" id="IPR000623">
    <property type="entry name" value="Shikimate_kinase/TSH1"/>
</dbReference>
<keyword evidence="6 11" id="KW-0547">Nucleotide-binding</keyword>
<dbReference type="CDD" id="cd00464">
    <property type="entry name" value="SK"/>
    <property type="match status" value="1"/>
</dbReference>
<evidence type="ECO:0000256" key="7">
    <source>
        <dbReference type="ARBA" id="ARBA00022777"/>
    </source>
</evidence>
<dbReference type="PANTHER" id="PTHR21087">
    <property type="entry name" value="SHIKIMATE KINASE"/>
    <property type="match status" value="1"/>
</dbReference>
<proteinExistence type="inferred from homology"/>
<dbReference type="GO" id="GO:0008652">
    <property type="term" value="P:amino acid biosynthetic process"/>
    <property type="evidence" value="ECO:0007669"/>
    <property type="project" value="UniProtKB-KW"/>
</dbReference>
<accession>A0A438AZF4</accession>
<dbReference type="Gene3D" id="3.40.50.300">
    <property type="entry name" value="P-loop containing nucleotide triphosphate hydrolases"/>
    <property type="match status" value="1"/>
</dbReference>
<name>A0A438AZF4_9NOCA</name>
<dbReference type="GO" id="GO:0000287">
    <property type="term" value="F:magnesium ion binding"/>
    <property type="evidence" value="ECO:0007669"/>
    <property type="project" value="UniProtKB-UniRule"/>
</dbReference>
<dbReference type="EC" id="2.7.1.71" evidence="3 11"/>
<evidence type="ECO:0000256" key="5">
    <source>
        <dbReference type="ARBA" id="ARBA00022679"/>
    </source>
</evidence>
<keyword evidence="11" id="KW-0460">Magnesium</keyword>
<dbReference type="GO" id="GO:0009073">
    <property type="term" value="P:aromatic amino acid family biosynthetic process"/>
    <property type="evidence" value="ECO:0007669"/>
    <property type="project" value="UniProtKB-KW"/>
</dbReference>
<reference evidence="13 14" key="1">
    <citation type="submission" date="2018-11" db="EMBL/GenBank/DDBJ databases">
        <title>Rhodococcus spongicola sp. nov. and Rhodococcus xishaensis sp. nov. from marine sponges.</title>
        <authorList>
            <person name="Li L."/>
            <person name="Lin H.W."/>
        </authorList>
    </citation>
    <scope>NUCLEOTIDE SEQUENCE [LARGE SCALE GENOMIC DNA]</scope>
    <source>
        <strain evidence="13 14">LHW51113</strain>
    </source>
</reference>
<comment type="function">
    <text evidence="11">Catalyzes the specific phosphorylation of the 3-hydroxyl group of shikimic acid using ATP as a cosubstrate.</text>
</comment>
<comment type="subcellular location">
    <subcellularLocation>
        <location evidence="11">Cytoplasm</location>
    </subcellularLocation>
</comment>
<dbReference type="PRINTS" id="PR01100">
    <property type="entry name" value="SHIKIMTKNASE"/>
</dbReference>
<keyword evidence="7 11" id="KW-0418">Kinase</keyword>
<keyword evidence="4 11" id="KW-0028">Amino-acid biosynthesis</keyword>
<dbReference type="GO" id="GO:0005829">
    <property type="term" value="C:cytosol"/>
    <property type="evidence" value="ECO:0007669"/>
    <property type="project" value="TreeGrafter"/>
</dbReference>
<feature type="binding site" evidence="11">
    <location>
        <position position="136"/>
    </location>
    <ligand>
        <name>substrate</name>
    </ligand>
</feature>
<feature type="binding site" evidence="11">
    <location>
        <position position="34"/>
    </location>
    <ligand>
        <name>substrate</name>
    </ligand>
</feature>
<dbReference type="AlphaFoldDB" id="A0A438AZF4"/>
<dbReference type="OrthoDB" id="9800332at2"/>
<dbReference type="InterPro" id="IPR031322">
    <property type="entry name" value="Shikimate/glucono_kinase"/>
</dbReference>
<dbReference type="GO" id="GO:0009423">
    <property type="term" value="P:chorismate biosynthetic process"/>
    <property type="evidence" value="ECO:0007669"/>
    <property type="project" value="UniProtKB-UniRule"/>
</dbReference>
<evidence type="ECO:0000313" key="14">
    <source>
        <dbReference type="Proteomes" id="UP000283479"/>
    </source>
</evidence>
<gene>
    <name evidence="11" type="primary">aroK</name>
    <name evidence="13" type="ORF">EGT50_06030</name>
</gene>
<keyword evidence="9 11" id="KW-0057">Aromatic amino acid biosynthesis</keyword>
<feature type="binding site" evidence="11">
    <location>
        <position position="153"/>
    </location>
    <ligand>
        <name>ATP</name>
        <dbReference type="ChEBI" id="CHEBI:30616"/>
    </ligand>
</feature>
<dbReference type="PANTHER" id="PTHR21087:SF16">
    <property type="entry name" value="SHIKIMATE KINASE 1, CHLOROPLASTIC"/>
    <property type="match status" value="1"/>
</dbReference>
<evidence type="ECO:0000313" key="13">
    <source>
        <dbReference type="EMBL" id="RVW04047.1"/>
    </source>
</evidence>
<evidence type="ECO:0000256" key="4">
    <source>
        <dbReference type="ARBA" id="ARBA00022605"/>
    </source>
</evidence>
<evidence type="ECO:0000256" key="2">
    <source>
        <dbReference type="ARBA" id="ARBA00006997"/>
    </source>
</evidence>
<feature type="binding site" evidence="11">
    <location>
        <position position="80"/>
    </location>
    <ligand>
        <name>substrate</name>
    </ligand>
</feature>
<comment type="caution">
    <text evidence="13">The sequence shown here is derived from an EMBL/GenBank/DDBJ whole genome shotgun (WGS) entry which is preliminary data.</text>
</comment>
<evidence type="ECO:0000256" key="8">
    <source>
        <dbReference type="ARBA" id="ARBA00022840"/>
    </source>
</evidence>
<comment type="subunit">
    <text evidence="11">Monomer.</text>
</comment>
<evidence type="ECO:0000256" key="10">
    <source>
        <dbReference type="ARBA" id="ARBA00048567"/>
    </source>
</evidence>
<dbReference type="HAMAP" id="MF_00109">
    <property type="entry name" value="Shikimate_kinase"/>
    <property type="match status" value="1"/>
</dbReference>
<dbReference type="GO" id="GO:0005524">
    <property type="term" value="F:ATP binding"/>
    <property type="evidence" value="ECO:0007669"/>
    <property type="project" value="UniProtKB-UniRule"/>
</dbReference>
<feature type="binding site" evidence="11">
    <location>
        <position position="117"/>
    </location>
    <ligand>
        <name>ATP</name>
        <dbReference type="ChEBI" id="CHEBI:30616"/>
    </ligand>
</feature>
<keyword evidence="5 11" id="KW-0808">Transferase</keyword>
<dbReference type="Pfam" id="PF01202">
    <property type="entry name" value="SKI"/>
    <property type="match status" value="1"/>
</dbReference>
<keyword evidence="8 11" id="KW-0067">ATP-binding</keyword>
<feature type="binding site" evidence="11">
    <location>
        <begin position="12"/>
        <end position="17"/>
    </location>
    <ligand>
        <name>ATP</name>
        <dbReference type="ChEBI" id="CHEBI:30616"/>
    </ligand>
</feature>
<keyword evidence="11" id="KW-0963">Cytoplasm</keyword>
<protein>
    <recommendedName>
        <fullName evidence="3 11">Shikimate kinase</fullName>
        <shortName evidence="11">SK</shortName>
        <ecNumber evidence="3 11">2.7.1.71</ecNumber>
    </recommendedName>
</protein>
<comment type="catalytic activity">
    <reaction evidence="10 11">
        <text>shikimate + ATP = 3-phosphoshikimate + ADP + H(+)</text>
        <dbReference type="Rhea" id="RHEA:13121"/>
        <dbReference type="ChEBI" id="CHEBI:15378"/>
        <dbReference type="ChEBI" id="CHEBI:30616"/>
        <dbReference type="ChEBI" id="CHEBI:36208"/>
        <dbReference type="ChEBI" id="CHEBI:145989"/>
        <dbReference type="ChEBI" id="CHEBI:456216"/>
        <dbReference type="EC" id="2.7.1.71"/>
    </reaction>
</comment>